<dbReference type="InterPro" id="IPR009019">
    <property type="entry name" value="KH_sf_prok-type"/>
</dbReference>
<evidence type="ECO:0000256" key="9">
    <source>
        <dbReference type="RuleBase" id="RU003761"/>
    </source>
</evidence>
<dbReference type="Gene3D" id="3.40.50.300">
    <property type="entry name" value="P-loop containing nucleotide triphosphate hydrolases"/>
    <property type="match status" value="1"/>
</dbReference>
<evidence type="ECO:0000256" key="1">
    <source>
        <dbReference type="ARBA" id="ARBA00004496"/>
    </source>
</evidence>
<protein>
    <recommendedName>
        <fullName evidence="3">GTPase Era</fullName>
    </recommendedName>
</protein>
<dbReference type="PANTHER" id="PTHR42698:SF1">
    <property type="entry name" value="GTPASE ERA, MITOCHONDRIAL"/>
    <property type="match status" value="1"/>
</dbReference>
<dbReference type="InterPro" id="IPR005662">
    <property type="entry name" value="GTPase_Era-like"/>
</dbReference>
<dbReference type="Pfam" id="PF00009">
    <property type="entry name" value="GTP_EFTU"/>
    <property type="match status" value="1"/>
</dbReference>
<evidence type="ECO:0000256" key="2">
    <source>
        <dbReference type="ARBA" id="ARBA00007921"/>
    </source>
</evidence>
<dbReference type="NCBIfam" id="TIGR00436">
    <property type="entry name" value="era"/>
    <property type="match status" value="1"/>
</dbReference>
<keyword evidence="11" id="KW-0378">Hydrolase</keyword>
<evidence type="ECO:0000259" key="10">
    <source>
        <dbReference type="PROSITE" id="PS50823"/>
    </source>
</evidence>
<organism evidence="11 12">
    <name type="scientific">Bacteroides uniformis</name>
    <dbReference type="NCBI Taxonomy" id="820"/>
    <lineage>
        <taxon>Bacteria</taxon>
        <taxon>Pseudomonadati</taxon>
        <taxon>Bacteroidota</taxon>
        <taxon>Bacteroidia</taxon>
        <taxon>Bacteroidales</taxon>
        <taxon>Bacteroidaceae</taxon>
        <taxon>Bacteroides</taxon>
    </lineage>
</organism>
<name>A0AAW6H627_BACUN</name>
<feature type="non-terminal residue" evidence="11">
    <location>
        <position position="1"/>
    </location>
</feature>
<dbReference type="PROSITE" id="PS50823">
    <property type="entry name" value="KH_TYPE_2"/>
    <property type="match status" value="1"/>
</dbReference>
<dbReference type="InterPro" id="IPR027417">
    <property type="entry name" value="P-loop_NTPase"/>
</dbReference>
<dbReference type="GO" id="GO:0003924">
    <property type="term" value="F:GTPase activity"/>
    <property type="evidence" value="ECO:0007669"/>
    <property type="project" value="InterPro"/>
</dbReference>
<evidence type="ECO:0000313" key="11">
    <source>
        <dbReference type="EMBL" id="MDC1901667.1"/>
    </source>
</evidence>
<evidence type="ECO:0000256" key="8">
    <source>
        <dbReference type="PROSITE-ProRule" id="PRU00118"/>
    </source>
</evidence>
<reference evidence="11" key="1">
    <citation type="submission" date="2022-10" db="EMBL/GenBank/DDBJ databases">
        <title>Human gut microbiome strain richness.</title>
        <authorList>
            <person name="Chen-Liaw A."/>
        </authorList>
    </citation>
    <scope>NUCLEOTIDE SEQUENCE</scope>
    <source>
        <strain evidence="11">1001713st1_F9_1001713B170221_170320</strain>
    </source>
</reference>
<dbReference type="CDD" id="cd22534">
    <property type="entry name" value="KH-II_Era"/>
    <property type="match status" value="1"/>
</dbReference>
<keyword evidence="6 8" id="KW-0694">RNA-binding</keyword>
<evidence type="ECO:0000256" key="3">
    <source>
        <dbReference type="ARBA" id="ARBA00020484"/>
    </source>
</evidence>
<evidence type="ECO:0000256" key="7">
    <source>
        <dbReference type="ARBA" id="ARBA00023134"/>
    </source>
</evidence>
<dbReference type="GO" id="GO:0019843">
    <property type="term" value="F:rRNA binding"/>
    <property type="evidence" value="ECO:0007669"/>
    <property type="project" value="TreeGrafter"/>
</dbReference>
<evidence type="ECO:0000256" key="6">
    <source>
        <dbReference type="ARBA" id="ARBA00022884"/>
    </source>
</evidence>
<proteinExistence type="inferred from homology"/>
<dbReference type="RefSeq" id="WP_272201971.1">
    <property type="nucleotide sequence ID" value="NZ_JAQNSI010000399.1"/>
</dbReference>
<accession>A0AAW6H627</accession>
<evidence type="ECO:0000313" key="12">
    <source>
        <dbReference type="Proteomes" id="UP001222603"/>
    </source>
</evidence>
<comment type="caution">
    <text evidence="11">The sequence shown here is derived from an EMBL/GenBank/DDBJ whole genome shotgun (WGS) entry which is preliminary data.</text>
</comment>
<dbReference type="InterPro" id="IPR000795">
    <property type="entry name" value="T_Tr_GTP-bd_dom"/>
</dbReference>
<dbReference type="GO" id="GO:0000028">
    <property type="term" value="P:ribosomal small subunit assembly"/>
    <property type="evidence" value="ECO:0007669"/>
    <property type="project" value="TreeGrafter"/>
</dbReference>
<dbReference type="InterPro" id="IPR004044">
    <property type="entry name" value="KH_dom_type_2"/>
</dbReference>
<comment type="subcellular location">
    <subcellularLocation>
        <location evidence="1">Cytoplasm</location>
    </subcellularLocation>
</comment>
<keyword evidence="7 9" id="KW-0342">GTP-binding</keyword>
<dbReference type="SUPFAM" id="SSF54814">
    <property type="entry name" value="Prokaryotic type KH domain (KH-domain type II)"/>
    <property type="match status" value="1"/>
</dbReference>
<dbReference type="EMBL" id="JAQNSI010000399">
    <property type="protein sequence ID" value="MDC1901667.1"/>
    <property type="molecule type" value="Genomic_DNA"/>
</dbReference>
<dbReference type="GO" id="GO:0043024">
    <property type="term" value="F:ribosomal small subunit binding"/>
    <property type="evidence" value="ECO:0007669"/>
    <property type="project" value="TreeGrafter"/>
</dbReference>
<dbReference type="Pfam" id="PF07650">
    <property type="entry name" value="KH_2"/>
    <property type="match status" value="1"/>
</dbReference>
<evidence type="ECO:0000256" key="5">
    <source>
        <dbReference type="ARBA" id="ARBA00022741"/>
    </source>
</evidence>
<dbReference type="Proteomes" id="UP001222603">
    <property type="component" value="Unassembled WGS sequence"/>
</dbReference>
<dbReference type="InterPro" id="IPR015946">
    <property type="entry name" value="KH_dom-like_a/b"/>
</dbReference>
<keyword evidence="4" id="KW-0690">Ribosome biogenesis</keyword>
<evidence type="ECO:0000256" key="4">
    <source>
        <dbReference type="ARBA" id="ARBA00022517"/>
    </source>
</evidence>
<dbReference type="AlphaFoldDB" id="A0AAW6H627"/>
<dbReference type="SUPFAM" id="SSF52540">
    <property type="entry name" value="P-loop containing nucleoside triphosphate hydrolases"/>
    <property type="match status" value="1"/>
</dbReference>
<dbReference type="PANTHER" id="PTHR42698">
    <property type="entry name" value="GTPASE ERA"/>
    <property type="match status" value="1"/>
</dbReference>
<keyword evidence="5 9" id="KW-0547">Nucleotide-binding</keyword>
<dbReference type="GO" id="GO:0005525">
    <property type="term" value="F:GTP binding"/>
    <property type="evidence" value="ECO:0007669"/>
    <property type="project" value="UniProtKB-KW"/>
</dbReference>
<comment type="similarity">
    <text evidence="2 9">Belongs to the TRAFAC class TrmE-Era-EngA-EngB-Septin-like GTPase superfamily. Era GTPase family.</text>
</comment>
<dbReference type="Gene3D" id="3.30.300.20">
    <property type="match status" value="1"/>
</dbReference>
<gene>
    <name evidence="11" type="primary">era</name>
    <name evidence="11" type="ORF">POZ10_13710</name>
</gene>
<sequence>SMLNFSTSALADADVLLYVTDVVETPDKHNDFVEKVGHLDVPVLLLINKIDLSNQEKLVELVEAWKELLPKAEIIPISATSKFNVDYVMKRVKELLPDSPPYFDKDQWTDKPARFFVTEIIREKILLYYDKEIPYSVEVMVEQFKEEAKKIHISAVIYVERDSQKGIIIGKQGKALKKVATEARRDLERFFGKTIFLETFVKVDKDWRSSDKELRNFGYQLD</sequence>
<dbReference type="FunFam" id="3.30.300.20:FF:000003">
    <property type="entry name" value="GTPase Era"/>
    <property type="match status" value="1"/>
</dbReference>
<dbReference type="GO" id="GO:0005829">
    <property type="term" value="C:cytosol"/>
    <property type="evidence" value="ECO:0007669"/>
    <property type="project" value="TreeGrafter"/>
</dbReference>
<feature type="domain" description="KH type-2" evidence="10">
    <location>
        <begin position="129"/>
        <end position="205"/>
    </location>
</feature>